<protein>
    <recommendedName>
        <fullName evidence="1">Uncharacterized protein TP-0789 domain-containing protein</fullName>
    </recommendedName>
</protein>
<comment type="caution">
    <text evidence="2">The sequence shown here is derived from an EMBL/GenBank/DDBJ whole genome shotgun (WGS) entry which is preliminary data.</text>
</comment>
<evidence type="ECO:0000259" key="1">
    <source>
        <dbReference type="Pfam" id="PF17131"/>
    </source>
</evidence>
<reference evidence="2 3" key="1">
    <citation type="journal article" date="2023" name="Antonie Van Leeuwenhoek">
        <title>Mesoterricola silvestris gen. nov., sp. nov., Mesoterricola sediminis sp. nov., Geothrix oryzae sp. nov., Geothrix edaphica sp. nov., Geothrix rubra sp. nov., and Geothrix limicola sp. nov., six novel members of Acidobacteriota isolated from soils.</title>
        <authorList>
            <person name="Itoh H."/>
            <person name="Sugisawa Y."/>
            <person name="Mise K."/>
            <person name="Xu Z."/>
            <person name="Kuniyasu M."/>
            <person name="Ushijima N."/>
            <person name="Kawano K."/>
            <person name="Kobayashi E."/>
            <person name="Shiratori Y."/>
            <person name="Masuda Y."/>
            <person name="Senoo K."/>
        </authorList>
    </citation>
    <scope>NUCLEOTIDE SEQUENCE [LARGE SCALE GENOMIC DNA]</scope>
    <source>
        <strain evidence="2 3">Red803</strain>
    </source>
</reference>
<keyword evidence="3" id="KW-1185">Reference proteome</keyword>
<evidence type="ECO:0000313" key="2">
    <source>
        <dbReference type="EMBL" id="GLH69511.1"/>
    </source>
</evidence>
<dbReference type="Gene3D" id="2.50.20.10">
    <property type="entry name" value="Lipoprotein localisation LolA/LolB/LppX"/>
    <property type="match status" value="1"/>
</dbReference>
<dbReference type="Pfam" id="PF17131">
    <property type="entry name" value="LolA_like"/>
    <property type="match status" value="1"/>
</dbReference>
<feature type="domain" description="Uncharacterized protein TP-0789" evidence="1">
    <location>
        <begin position="73"/>
        <end position="203"/>
    </location>
</feature>
<dbReference type="Proteomes" id="UP001165089">
    <property type="component" value="Unassembled WGS sequence"/>
</dbReference>
<evidence type="ECO:0000313" key="3">
    <source>
        <dbReference type="Proteomes" id="UP001165089"/>
    </source>
</evidence>
<organism evidence="2 3">
    <name type="scientific">Geothrix rubra</name>
    <dbReference type="NCBI Taxonomy" id="2927977"/>
    <lineage>
        <taxon>Bacteria</taxon>
        <taxon>Pseudomonadati</taxon>
        <taxon>Acidobacteriota</taxon>
        <taxon>Holophagae</taxon>
        <taxon>Holophagales</taxon>
        <taxon>Holophagaceae</taxon>
        <taxon>Geothrix</taxon>
    </lineage>
</organism>
<dbReference type="InterPro" id="IPR033399">
    <property type="entry name" value="TP_0789-like"/>
</dbReference>
<accession>A0ABQ5Q503</accession>
<dbReference type="RefSeq" id="WP_285723531.1">
    <property type="nucleotide sequence ID" value="NZ_BSDD01000002.1"/>
</dbReference>
<dbReference type="CDD" id="cd16329">
    <property type="entry name" value="LolA_like"/>
    <property type="match status" value="1"/>
</dbReference>
<name>A0ABQ5Q503_9BACT</name>
<proteinExistence type="predicted"/>
<dbReference type="EMBL" id="BSDD01000002">
    <property type="protein sequence ID" value="GLH69511.1"/>
    <property type="molecule type" value="Genomic_DNA"/>
</dbReference>
<sequence>MRLPALLLCAASLAAQGPEAARAEEILARVDRYRHPWPAFTVELTVAAGKATQRWRVAAREDGDARLDGLSEREKGRAVLLRGDDMWLILPGAKHPLKVTPQQRLLGPAAGGDVARTRFREDYRVEGLAEEAFEGRPCWRLDLVARRPVLSARTVRLWVARNDGAPLRAEFHLVSGKLARTADFDPPVTTQGRAVLRGLELTEPDGSKATLTFARWHPGGVDPAWFDLPAER</sequence>
<gene>
    <name evidence="2" type="ORF">GETHPA_10440</name>
</gene>